<reference evidence="2" key="1">
    <citation type="submission" date="2020-05" db="EMBL/GenBank/DDBJ databases">
        <authorList>
            <person name="Chiriac C."/>
            <person name="Salcher M."/>
            <person name="Ghai R."/>
            <person name="Kavagutti S V."/>
        </authorList>
    </citation>
    <scope>NUCLEOTIDE SEQUENCE</scope>
</reference>
<evidence type="ECO:0000259" key="1">
    <source>
        <dbReference type="Pfam" id="PF01261"/>
    </source>
</evidence>
<dbReference type="InterPro" id="IPR013022">
    <property type="entry name" value="Xyl_isomerase-like_TIM-brl"/>
</dbReference>
<dbReference type="Pfam" id="PF01261">
    <property type="entry name" value="AP_endonuc_2"/>
    <property type="match status" value="1"/>
</dbReference>
<proteinExistence type="predicted"/>
<dbReference type="InterPro" id="IPR050312">
    <property type="entry name" value="IolE/XylAMocC-like"/>
</dbReference>
<dbReference type="PANTHER" id="PTHR12110">
    <property type="entry name" value="HYDROXYPYRUVATE ISOMERASE"/>
    <property type="match status" value="1"/>
</dbReference>
<dbReference type="InterPro" id="IPR036237">
    <property type="entry name" value="Xyl_isomerase-like_sf"/>
</dbReference>
<dbReference type="Gene3D" id="3.20.20.150">
    <property type="entry name" value="Divalent-metal-dependent TIM barrel enzymes"/>
    <property type="match status" value="1"/>
</dbReference>
<organism evidence="2">
    <name type="scientific">freshwater metagenome</name>
    <dbReference type="NCBI Taxonomy" id="449393"/>
    <lineage>
        <taxon>unclassified sequences</taxon>
        <taxon>metagenomes</taxon>
        <taxon>ecological metagenomes</taxon>
    </lineage>
</organism>
<dbReference type="PANTHER" id="PTHR12110:SF21">
    <property type="entry name" value="XYLOSE ISOMERASE-LIKE TIM BARREL DOMAIN-CONTAINING PROTEIN"/>
    <property type="match status" value="1"/>
</dbReference>
<gene>
    <name evidence="2" type="ORF">UFOPK1820_01182</name>
</gene>
<accession>A0A6J6H640</accession>
<sequence length="183" mass="20385">MARTFGVERIQVIAPFGANKDIDFDVAAQWLGALAERTADADVHYALEFLPPTKIPDIATAQNFVRRSGHPNVGLCVDTWHVFRGAGLSSLADLDYSLVKNIQVDDGTMTPSMDDYIQDCIHNRELLGAGEFDLKQFFECTPPNAPISVEIIDDDLDLVPPFERAQLQATSLQRLMAHRDRQD</sequence>
<dbReference type="AlphaFoldDB" id="A0A6J6H640"/>
<name>A0A6J6H640_9ZZZZ</name>
<dbReference type="EMBL" id="CAEZUK010000219">
    <property type="protein sequence ID" value="CAB4608210.1"/>
    <property type="molecule type" value="Genomic_DNA"/>
</dbReference>
<dbReference type="SUPFAM" id="SSF51658">
    <property type="entry name" value="Xylose isomerase-like"/>
    <property type="match status" value="1"/>
</dbReference>
<feature type="domain" description="Xylose isomerase-like TIM barrel" evidence="1">
    <location>
        <begin position="2"/>
        <end position="139"/>
    </location>
</feature>
<evidence type="ECO:0000313" key="2">
    <source>
        <dbReference type="EMBL" id="CAB4608210.1"/>
    </source>
</evidence>
<protein>
    <submittedName>
        <fullName evidence="2">Unannotated protein</fullName>
    </submittedName>
</protein>